<dbReference type="Proteomes" id="UP001235966">
    <property type="component" value="Unassembled WGS sequence"/>
</dbReference>
<accession>A0ABT9ND19</accession>
<reference evidence="1 2" key="1">
    <citation type="submission" date="2023-07" db="EMBL/GenBank/DDBJ databases">
        <title>Sequencing the genomes of 1000 actinobacteria strains.</title>
        <authorList>
            <person name="Klenk H.-P."/>
        </authorList>
    </citation>
    <scope>NUCLEOTIDE SEQUENCE [LARGE SCALE GENOMIC DNA]</scope>
    <source>
        <strain evidence="1 2">DSM 102162</strain>
    </source>
</reference>
<name>A0ABT9ND19_9ACTO</name>
<gene>
    <name evidence="1" type="ORF">J2S49_001680</name>
</gene>
<comment type="caution">
    <text evidence="1">The sequence shown here is derived from an EMBL/GenBank/DDBJ whole genome shotgun (WGS) entry which is preliminary data.</text>
</comment>
<organism evidence="1 2">
    <name type="scientific">Arcanobacterium wilhelmae</name>
    <dbReference type="NCBI Taxonomy" id="1803177"/>
    <lineage>
        <taxon>Bacteria</taxon>
        <taxon>Bacillati</taxon>
        <taxon>Actinomycetota</taxon>
        <taxon>Actinomycetes</taxon>
        <taxon>Actinomycetales</taxon>
        <taxon>Actinomycetaceae</taxon>
        <taxon>Arcanobacterium</taxon>
    </lineage>
</organism>
<sequence length="300" mass="34373">MIVLEEEQWWPRVLAHQEAANTRTGGRLERQSHHTPNAMEDFLYEYYPLRPGRFATWHPGIADDGGVGLARPRGGEALAWWEERSRNRWYEAGADVVMLSPTYFAERAHGLEFQASLQEKLLEREPRFGCFGWHEWAMVYKADHLRHPLPLRLGQEQTDRVVEEANIRCSHFDAFQFFQPEAKPLNASQPSYETVIENEQPGCIHVTMDLLRVCLQFPQIFPSEWAIQAYDLALAARRIDQAASPYDSRSIGVEPIPVETVDGRAEYVQRQREAYKNGSALRKKIADALAQAVALGRARS</sequence>
<dbReference type="EMBL" id="JAUSQW010000001">
    <property type="protein sequence ID" value="MDP9801604.1"/>
    <property type="molecule type" value="Genomic_DNA"/>
</dbReference>
<keyword evidence="2" id="KW-1185">Reference proteome</keyword>
<evidence type="ECO:0000313" key="1">
    <source>
        <dbReference type="EMBL" id="MDP9801604.1"/>
    </source>
</evidence>
<protein>
    <recommendedName>
        <fullName evidence="3">3-methyladenine DNA glycosylase</fullName>
    </recommendedName>
</protein>
<dbReference type="RefSeq" id="WP_278059779.1">
    <property type="nucleotide sequence ID" value="NZ_CP121247.1"/>
</dbReference>
<evidence type="ECO:0008006" key="3">
    <source>
        <dbReference type="Google" id="ProtNLM"/>
    </source>
</evidence>
<proteinExistence type="predicted"/>
<evidence type="ECO:0000313" key="2">
    <source>
        <dbReference type="Proteomes" id="UP001235966"/>
    </source>
</evidence>